<gene>
    <name evidence="1" type="ORF">GTO82_07310</name>
</gene>
<accession>A0A9X7Y6P6</accession>
<evidence type="ECO:0000313" key="1">
    <source>
        <dbReference type="EMBL" id="QLL68656.1"/>
    </source>
</evidence>
<dbReference type="RefSeq" id="WP_180873056.1">
    <property type="nucleotide sequence ID" value="NZ_CP047409.1"/>
</dbReference>
<dbReference type="AlphaFoldDB" id="A0A9X7Y6P6"/>
<evidence type="ECO:0000313" key="2">
    <source>
        <dbReference type="Proteomes" id="UP000510788"/>
    </source>
</evidence>
<reference evidence="1 2" key="1">
    <citation type="submission" date="2020-01" db="EMBL/GenBank/DDBJ databases">
        <title>Complete and circular genome sequences of six lactobacillus isolates from horses.</title>
        <authorList>
            <person name="Hassan H.M."/>
        </authorList>
    </citation>
    <scope>NUCLEOTIDE SEQUENCE [LARGE SCALE GENOMIC DNA]</scope>
    <source>
        <strain evidence="1 2">3DG</strain>
    </source>
</reference>
<protein>
    <submittedName>
        <fullName evidence="1">Uncharacterized protein</fullName>
    </submittedName>
</protein>
<sequence>MFNEVLQSNNITKFLNKLTYWQSINLYITLLQARSDISYDDAKAEAIVKWNNPDELRYLLEESLNSPSPKRKSH</sequence>
<dbReference type="Proteomes" id="UP000510788">
    <property type="component" value="Chromosome"/>
</dbReference>
<name>A0A9X7Y6P6_LACJH</name>
<proteinExistence type="predicted"/>
<organism evidence="1 2">
    <name type="scientific">Lactobacillus johnsonii</name>
    <dbReference type="NCBI Taxonomy" id="33959"/>
    <lineage>
        <taxon>Bacteria</taxon>
        <taxon>Bacillati</taxon>
        <taxon>Bacillota</taxon>
        <taxon>Bacilli</taxon>
        <taxon>Lactobacillales</taxon>
        <taxon>Lactobacillaceae</taxon>
        <taxon>Lactobacillus</taxon>
    </lineage>
</organism>
<dbReference type="EMBL" id="CP047409">
    <property type="protein sequence ID" value="QLL68656.1"/>
    <property type="molecule type" value="Genomic_DNA"/>
</dbReference>